<proteinExistence type="predicted"/>
<keyword evidence="1" id="KW-0812">Transmembrane</keyword>
<dbReference type="RefSeq" id="WP_044125789.1">
    <property type="nucleotide sequence ID" value="NZ_JIDO01000002.1"/>
</dbReference>
<gene>
    <name evidence="2" type="ORF">FXF03_01020</name>
</gene>
<feature type="transmembrane region" description="Helical" evidence="1">
    <location>
        <begin position="85"/>
        <end position="108"/>
    </location>
</feature>
<evidence type="ECO:0000256" key="1">
    <source>
        <dbReference type="SAM" id="Phobius"/>
    </source>
</evidence>
<reference evidence="2 3" key="1">
    <citation type="submission" date="2019-06" db="EMBL/GenBank/DDBJ databases">
        <title>Vibrio cholerae phylogeny based on whole-genome sequencing reveals genetic diversity and population strucutre.</title>
        <authorList>
            <person name="Zhiqiu Y."/>
            <person name="Bin L."/>
            <person name="Lingyan J."/>
        </authorList>
    </citation>
    <scope>NUCLEOTIDE SEQUENCE [LARGE SCALE GENOMIC DNA]</scope>
    <source>
        <strain evidence="2 3">N2814</strain>
    </source>
</reference>
<keyword evidence="1" id="KW-1133">Transmembrane helix</keyword>
<dbReference type="Proteomes" id="UP000323819">
    <property type="component" value="Unassembled WGS sequence"/>
</dbReference>
<dbReference type="EMBL" id="VSIJ01000005">
    <property type="protein sequence ID" value="TXX67181.1"/>
    <property type="molecule type" value="Genomic_DNA"/>
</dbReference>
<evidence type="ECO:0000313" key="3">
    <source>
        <dbReference type="Proteomes" id="UP000323819"/>
    </source>
</evidence>
<comment type="caution">
    <text evidence="2">The sequence shown here is derived from an EMBL/GenBank/DDBJ whole genome shotgun (WGS) entry which is preliminary data.</text>
</comment>
<evidence type="ECO:0000313" key="2">
    <source>
        <dbReference type="EMBL" id="TXX67181.1"/>
    </source>
</evidence>
<organism evidence="2 3">
    <name type="scientific">Vibrio cholerae</name>
    <dbReference type="NCBI Taxonomy" id="666"/>
    <lineage>
        <taxon>Bacteria</taxon>
        <taxon>Pseudomonadati</taxon>
        <taxon>Pseudomonadota</taxon>
        <taxon>Gammaproteobacteria</taxon>
        <taxon>Vibrionales</taxon>
        <taxon>Vibrionaceae</taxon>
        <taxon>Vibrio</taxon>
    </lineage>
</organism>
<feature type="transmembrane region" description="Helical" evidence="1">
    <location>
        <begin position="16"/>
        <end position="34"/>
    </location>
</feature>
<sequence length="111" mass="12824">MSENEIEMFIKDFNKLSIMTGVSCICSLLVLILIGYEGEYAWDYSWAMIIVVIVFGLFSHSRAALLWKDVYMKGYDSKNIAMASYFFIFSGVHMVGFFISAFAIYHFMFMV</sequence>
<keyword evidence="1" id="KW-0472">Membrane</keyword>
<name>A0ABD7STE7_VIBCL</name>
<dbReference type="AlphaFoldDB" id="A0ABD7STE7"/>
<protein>
    <submittedName>
        <fullName evidence="2">Uncharacterized protein</fullName>
    </submittedName>
</protein>
<accession>A0ABD7STE7</accession>
<feature type="transmembrane region" description="Helical" evidence="1">
    <location>
        <begin position="46"/>
        <end position="65"/>
    </location>
</feature>